<protein>
    <recommendedName>
        <fullName evidence="3">Transposase IS116/IS110/IS902 family protein</fullName>
    </recommendedName>
</protein>
<accession>A0A1X6YMN8</accession>
<name>A0A1X6YMN8_9RHOB</name>
<proteinExistence type="predicted"/>
<gene>
    <name evidence="1" type="ORF">RUM8411_01014</name>
</gene>
<sequence length="106" mass="12176">MSWWDITKAGDANPRRTLCQAVTFMMLRACLFWLRTWVYHDAKQRGRKEANVALTRRNAVVLHLMWRDGTSFDNAAPPVTAYTNRSEMYDCTSLSGNSGDEFPLLT</sequence>
<evidence type="ECO:0000313" key="1">
    <source>
        <dbReference type="EMBL" id="SLN25193.1"/>
    </source>
</evidence>
<evidence type="ECO:0000313" key="2">
    <source>
        <dbReference type="Proteomes" id="UP000193778"/>
    </source>
</evidence>
<dbReference type="Proteomes" id="UP000193778">
    <property type="component" value="Unassembled WGS sequence"/>
</dbReference>
<dbReference type="EMBL" id="FWFP01000002">
    <property type="protein sequence ID" value="SLN25193.1"/>
    <property type="molecule type" value="Genomic_DNA"/>
</dbReference>
<evidence type="ECO:0008006" key="3">
    <source>
        <dbReference type="Google" id="ProtNLM"/>
    </source>
</evidence>
<organism evidence="1 2">
    <name type="scientific">Ruegeria meonggei</name>
    <dbReference type="NCBI Taxonomy" id="1446476"/>
    <lineage>
        <taxon>Bacteria</taxon>
        <taxon>Pseudomonadati</taxon>
        <taxon>Pseudomonadota</taxon>
        <taxon>Alphaproteobacteria</taxon>
        <taxon>Rhodobacterales</taxon>
        <taxon>Roseobacteraceae</taxon>
        <taxon>Ruegeria</taxon>
    </lineage>
</organism>
<keyword evidence="2" id="KW-1185">Reference proteome</keyword>
<dbReference type="AlphaFoldDB" id="A0A1X6YMN8"/>
<reference evidence="2" key="1">
    <citation type="submission" date="2017-03" db="EMBL/GenBank/DDBJ databases">
        <authorList>
            <person name="Rodrigo-Torres L."/>
            <person name="Arahal R.D."/>
            <person name="Lucena T."/>
        </authorList>
    </citation>
    <scope>NUCLEOTIDE SEQUENCE [LARGE SCALE GENOMIC DNA]</scope>
    <source>
        <strain evidence="2">CECT 8411</strain>
    </source>
</reference>